<organism evidence="2 3">
    <name type="scientific">Umezawaea endophytica</name>
    <dbReference type="NCBI Taxonomy" id="1654476"/>
    <lineage>
        <taxon>Bacteria</taxon>
        <taxon>Bacillati</taxon>
        <taxon>Actinomycetota</taxon>
        <taxon>Actinomycetes</taxon>
        <taxon>Pseudonocardiales</taxon>
        <taxon>Pseudonocardiaceae</taxon>
        <taxon>Umezawaea</taxon>
    </lineage>
</organism>
<reference evidence="2" key="1">
    <citation type="submission" date="2022-08" db="EMBL/GenBank/DDBJ databases">
        <authorList>
            <person name="Tistechok S."/>
            <person name="Samborskyy M."/>
            <person name="Roman I."/>
        </authorList>
    </citation>
    <scope>NUCLEOTIDE SEQUENCE</scope>
    <source>
        <strain evidence="2">DSM 103496</strain>
    </source>
</reference>
<dbReference type="InterPro" id="IPR000073">
    <property type="entry name" value="AB_hydrolase_1"/>
</dbReference>
<dbReference type="Pfam" id="PF12697">
    <property type="entry name" value="Abhydrolase_6"/>
    <property type="match status" value="1"/>
</dbReference>
<keyword evidence="2" id="KW-0378">Hydrolase</keyword>
<feature type="domain" description="AB hydrolase-1" evidence="1">
    <location>
        <begin position="1"/>
        <end position="237"/>
    </location>
</feature>
<dbReference type="Gene3D" id="3.40.50.1820">
    <property type="entry name" value="alpha/beta hydrolase"/>
    <property type="match status" value="1"/>
</dbReference>
<keyword evidence="3" id="KW-1185">Reference proteome</keyword>
<dbReference type="RefSeq" id="WP_259623992.1">
    <property type="nucleotide sequence ID" value="NZ_JANYMP010000007.1"/>
</dbReference>
<dbReference type="InterPro" id="IPR029058">
    <property type="entry name" value="AB_hydrolase_fold"/>
</dbReference>
<dbReference type="Proteomes" id="UP001141259">
    <property type="component" value="Unassembled WGS sequence"/>
</dbReference>
<proteinExistence type="predicted"/>
<evidence type="ECO:0000259" key="1">
    <source>
        <dbReference type="Pfam" id="PF12697"/>
    </source>
</evidence>
<sequence length="259" mass="27260">MVFVHGNAETAAVWEPLLAELGRDGVTCLSPPGFGAPLPEGFGATAGEYDRWLVGELEGFGEPVDLVGHDLGGAHVVRVAMSRPDLVRSWACDAVGVFHPSYAWHFLATLWQTPGVGEVDVARRFGGSAAERVETLVRRGLPRAVAERIAPAQDAAMGRAVLAYHRSTAQPVMAELGRDLPAAAARPGLAILARQDVLLGTEAQRREAAVLAGARVEVLAGLGHRWMVQDPVRVAEVLTGFWEATGACVGSAGHGHSTG</sequence>
<accession>A0A9X2VL00</accession>
<evidence type="ECO:0000313" key="2">
    <source>
        <dbReference type="EMBL" id="MCS7478482.1"/>
    </source>
</evidence>
<evidence type="ECO:0000313" key="3">
    <source>
        <dbReference type="Proteomes" id="UP001141259"/>
    </source>
</evidence>
<gene>
    <name evidence="2" type="ORF">NZH93_16605</name>
</gene>
<dbReference type="SUPFAM" id="SSF53474">
    <property type="entry name" value="alpha/beta-Hydrolases"/>
    <property type="match status" value="1"/>
</dbReference>
<dbReference type="GO" id="GO:0016787">
    <property type="term" value="F:hydrolase activity"/>
    <property type="evidence" value="ECO:0007669"/>
    <property type="project" value="UniProtKB-KW"/>
</dbReference>
<protein>
    <submittedName>
        <fullName evidence="2">Alpha/beta hydrolase</fullName>
    </submittedName>
</protein>
<dbReference type="AlphaFoldDB" id="A0A9X2VL00"/>
<dbReference type="EMBL" id="JANYMP010000007">
    <property type="protein sequence ID" value="MCS7478482.1"/>
    <property type="molecule type" value="Genomic_DNA"/>
</dbReference>
<comment type="caution">
    <text evidence="2">The sequence shown here is derived from an EMBL/GenBank/DDBJ whole genome shotgun (WGS) entry which is preliminary data.</text>
</comment>
<name>A0A9X2VL00_9PSEU</name>